<organism evidence="2">
    <name type="scientific">Camponotus floridanus</name>
    <name type="common">Florida carpenter ant</name>
    <dbReference type="NCBI Taxonomy" id="104421"/>
    <lineage>
        <taxon>Eukaryota</taxon>
        <taxon>Metazoa</taxon>
        <taxon>Ecdysozoa</taxon>
        <taxon>Arthropoda</taxon>
        <taxon>Hexapoda</taxon>
        <taxon>Insecta</taxon>
        <taxon>Pterygota</taxon>
        <taxon>Neoptera</taxon>
        <taxon>Endopterygota</taxon>
        <taxon>Hymenoptera</taxon>
        <taxon>Apocrita</taxon>
        <taxon>Aculeata</taxon>
        <taxon>Formicoidea</taxon>
        <taxon>Formicidae</taxon>
        <taxon>Formicinae</taxon>
        <taxon>Camponotus</taxon>
    </lineage>
</organism>
<gene>
    <name evidence="1" type="ORF">EAG_12462</name>
</gene>
<reference evidence="1 2" key="1">
    <citation type="journal article" date="2010" name="Science">
        <title>Genomic comparison of the ants Camponotus floridanus and Harpegnathos saltator.</title>
        <authorList>
            <person name="Bonasio R."/>
            <person name="Zhang G."/>
            <person name="Ye C."/>
            <person name="Mutti N.S."/>
            <person name="Fang X."/>
            <person name="Qin N."/>
            <person name="Donahue G."/>
            <person name="Yang P."/>
            <person name="Li Q."/>
            <person name="Li C."/>
            <person name="Zhang P."/>
            <person name="Huang Z."/>
            <person name="Berger S.L."/>
            <person name="Reinberg D."/>
            <person name="Wang J."/>
            <person name="Liebig J."/>
        </authorList>
    </citation>
    <scope>NUCLEOTIDE SEQUENCE [LARGE SCALE GENOMIC DNA]</scope>
    <source>
        <strain evidence="2">C129</strain>
    </source>
</reference>
<proteinExistence type="predicted"/>
<keyword evidence="2" id="KW-1185">Reference proteome</keyword>
<dbReference type="AlphaFoldDB" id="E2AQM8"/>
<evidence type="ECO:0000313" key="1">
    <source>
        <dbReference type="EMBL" id="EFN64262.1"/>
    </source>
</evidence>
<name>E2AQM8_CAMFO</name>
<accession>E2AQM8</accession>
<sequence>MAMILVSMALYSSVPFHTEGQSEASMHANPSGTYLVSERPFSNPPWQSALHRMRYQHRFELHIAVMKERVGGCVLHSPSFIPEHGDLSIIYLCCAPDCHTYMRSIV</sequence>
<dbReference type="InParanoid" id="E2AQM8"/>
<evidence type="ECO:0000313" key="2">
    <source>
        <dbReference type="Proteomes" id="UP000000311"/>
    </source>
</evidence>
<dbReference type="Proteomes" id="UP000000311">
    <property type="component" value="Unassembled WGS sequence"/>
</dbReference>
<dbReference type="EMBL" id="GL441790">
    <property type="protein sequence ID" value="EFN64262.1"/>
    <property type="molecule type" value="Genomic_DNA"/>
</dbReference>
<protein>
    <submittedName>
        <fullName evidence="1">Uncharacterized protein</fullName>
    </submittedName>
</protein>